<reference evidence="6" key="1">
    <citation type="journal article" date="2017" name="Genome Announc.">
        <title>Genome sequences of Cyberlindnera fabianii 65, Pichia kudriavzevii 129, and Saccharomyces cerevisiae 131 isolated from fermented masau fruits in Zimbabwe.</title>
        <authorList>
            <person name="van Rijswijck I.M.H."/>
            <person name="Derks M.F.L."/>
            <person name="Abee T."/>
            <person name="de Ridder D."/>
            <person name="Smid E.J."/>
        </authorList>
    </citation>
    <scope>NUCLEOTIDE SEQUENCE [LARGE SCALE GENOMIC DNA]</scope>
    <source>
        <strain evidence="6">65</strain>
    </source>
</reference>
<dbReference type="PANTHER" id="PTHR46093">
    <property type="entry name" value="ACYL-COA-BINDING DOMAIN-CONTAINING PROTEIN 5"/>
    <property type="match status" value="1"/>
</dbReference>
<dbReference type="Gene3D" id="3.30.710.10">
    <property type="entry name" value="Potassium Channel Kv1.1, Chain A"/>
    <property type="match status" value="1"/>
</dbReference>
<evidence type="ECO:0000259" key="4">
    <source>
        <dbReference type="PROSITE" id="PS50097"/>
    </source>
</evidence>
<dbReference type="STRING" id="36022.A0A1V2L2I0"/>
<accession>A0A1V2L2I0</accession>
<evidence type="ECO:0000256" key="1">
    <source>
        <dbReference type="ARBA" id="ARBA00022441"/>
    </source>
</evidence>
<dbReference type="VEuPathDB" id="FungiDB:BON22_4046"/>
<dbReference type="SUPFAM" id="SSF50965">
    <property type="entry name" value="Galactose oxidase, central domain"/>
    <property type="match status" value="1"/>
</dbReference>
<dbReference type="InterPro" id="IPR000210">
    <property type="entry name" value="BTB/POZ_dom"/>
</dbReference>
<dbReference type="CDD" id="cd14733">
    <property type="entry name" value="BACK"/>
    <property type="match status" value="1"/>
</dbReference>
<keyword evidence="6" id="KW-1185">Reference proteome</keyword>
<keyword evidence="1" id="KW-0880">Kelch repeat</keyword>
<dbReference type="EMBL" id="MPUK01000008">
    <property type="protein sequence ID" value="ONH66118.1"/>
    <property type="molecule type" value="Genomic_DNA"/>
</dbReference>
<comment type="caution">
    <text evidence="5">The sequence shown here is derived from an EMBL/GenBank/DDBJ whole genome shotgun (WGS) entry which is preliminary data.</text>
</comment>
<feature type="region of interest" description="Disordered" evidence="3">
    <location>
        <begin position="588"/>
        <end position="657"/>
    </location>
</feature>
<proteinExistence type="predicted"/>
<dbReference type="SUPFAM" id="SSF54695">
    <property type="entry name" value="POZ domain"/>
    <property type="match status" value="1"/>
</dbReference>
<sequence>MSALMSPSRRMQQLNGSPITATKGTQPYSRVKSSSTVTESGKLFLFGGFDEEDKLDGDVYILDIPTLTWETHRHHIYREGHSALGIGGDDILVYGGISEAPNASFVDEDLIVYNVKTNQWRPAQSLGPIPPQRSRHAACLSADGKKMFISGGQVREEENPLDDLYCYDIPSGTWDGPRKFLCRFDHAITFHDDKIWAFGGLTKEMAHATEISYFDLVTNTTGSIVMHDLPKFEGDHIYMPTKNHSLLLDVVVPLWTFEKVDPCIGLYDLKNLRWQAVLTGSYKPLLQYRWRHTFVHENNLYLIGYPLTDETIDDTFDYKLSDVVQLDLEDLGINHTASTTNTSNEGTIISDLSKLLLQEEFSDFHIIGVQSDQRPSPHARFLDSTPLDAPFLGEDTFIKSKPIPAHSIILLARWPHFRRMASSGMSETQTRTLFIPEPIDWICGLLEYLYTDNVSTKDINQVTGLLILSNVYDLPGLRSLCIQCIYSQGFKIKNVLKIWSRAKLVGEDVLAHNASTFCFYNWGKVVKTKQFRDLPKDELVMLCQEVEHDSVIVNNKNLNAGQFMSIHDTLQRQQAAYGPSGNQYGFGSSGVGLGYSPKTGNEDLGDEESSDESDHTHRSSRFATPQASVYLGNPQIGMNSLGERNDPDEEDLEDEDL</sequence>
<dbReference type="PROSITE" id="PS50097">
    <property type="entry name" value="BTB"/>
    <property type="match status" value="1"/>
</dbReference>
<gene>
    <name evidence="5" type="ORF">BON22_4046</name>
</gene>
<organism evidence="5 6">
    <name type="scientific">Cyberlindnera fabianii</name>
    <name type="common">Yeast</name>
    <name type="synonym">Hansenula fabianii</name>
    <dbReference type="NCBI Taxonomy" id="36022"/>
    <lineage>
        <taxon>Eukaryota</taxon>
        <taxon>Fungi</taxon>
        <taxon>Dikarya</taxon>
        <taxon>Ascomycota</taxon>
        <taxon>Saccharomycotina</taxon>
        <taxon>Saccharomycetes</taxon>
        <taxon>Phaffomycetales</taxon>
        <taxon>Phaffomycetaceae</taxon>
        <taxon>Cyberlindnera</taxon>
    </lineage>
</organism>
<dbReference type="InterPro" id="IPR011333">
    <property type="entry name" value="SKP1/BTB/POZ_sf"/>
</dbReference>
<keyword evidence="2" id="KW-0677">Repeat</keyword>
<feature type="compositionally biased region" description="Acidic residues" evidence="3">
    <location>
        <begin position="646"/>
        <end position="657"/>
    </location>
</feature>
<dbReference type="InterPro" id="IPR015915">
    <property type="entry name" value="Kelch-typ_b-propeller"/>
</dbReference>
<evidence type="ECO:0000256" key="2">
    <source>
        <dbReference type="ARBA" id="ARBA00022737"/>
    </source>
</evidence>
<evidence type="ECO:0000256" key="3">
    <source>
        <dbReference type="SAM" id="MobiDB-lite"/>
    </source>
</evidence>
<dbReference type="Proteomes" id="UP000189513">
    <property type="component" value="Unassembled WGS sequence"/>
</dbReference>
<dbReference type="Pfam" id="PF24681">
    <property type="entry name" value="Kelch_KLHDC2_KLHL20_DRC7"/>
    <property type="match status" value="1"/>
</dbReference>
<dbReference type="Pfam" id="PF00651">
    <property type="entry name" value="BTB"/>
    <property type="match status" value="1"/>
</dbReference>
<evidence type="ECO:0000313" key="5">
    <source>
        <dbReference type="EMBL" id="ONH66118.1"/>
    </source>
</evidence>
<dbReference type="AlphaFoldDB" id="A0A1V2L2I0"/>
<protein>
    <submittedName>
        <fullName evidence="5">Ras guanine nucleotide exchange factor F</fullName>
    </submittedName>
</protein>
<feature type="domain" description="BTB" evidence="4">
    <location>
        <begin position="387"/>
        <end position="458"/>
    </location>
</feature>
<dbReference type="OMA" id="HMSEVLC"/>
<feature type="region of interest" description="Disordered" evidence="3">
    <location>
        <begin position="1"/>
        <end position="33"/>
    </location>
</feature>
<evidence type="ECO:0000313" key="6">
    <source>
        <dbReference type="Proteomes" id="UP000189513"/>
    </source>
</evidence>
<dbReference type="Gene3D" id="2.120.10.80">
    <property type="entry name" value="Kelch-type beta propeller"/>
    <property type="match status" value="1"/>
</dbReference>
<name>A0A1V2L2I0_CYBFA</name>
<dbReference type="InterPro" id="IPR011043">
    <property type="entry name" value="Gal_Oxase/kelch_b-propeller"/>
</dbReference>
<feature type="compositionally biased region" description="Polar residues" evidence="3">
    <location>
        <begin position="9"/>
        <end position="33"/>
    </location>
</feature>
<dbReference type="PANTHER" id="PTHR46093:SF18">
    <property type="entry name" value="FIBRONECTIN TYPE-III DOMAIN-CONTAINING PROTEIN"/>
    <property type="match status" value="1"/>
</dbReference>